<name>A0A7E4UX68_PANRE</name>
<evidence type="ECO:0000313" key="3">
    <source>
        <dbReference type="WBParaSite" id="Pan_g13915.t1"/>
    </source>
</evidence>
<dbReference type="Proteomes" id="UP000492821">
    <property type="component" value="Unassembled WGS sequence"/>
</dbReference>
<protein>
    <submittedName>
        <fullName evidence="3">Uncharacterized protein</fullName>
    </submittedName>
</protein>
<dbReference type="AlphaFoldDB" id="A0A7E4UX68"/>
<dbReference type="WBParaSite" id="Pan_g13915.t1">
    <property type="protein sequence ID" value="Pan_g13915.t1"/>
    <property type="gene ID" value="Pan_g13915"/>
</dbReference>
<feature type="signal peptide" evidence="1">
    <location>
        <begin position="1"/>
        <end position="21"/>
    </location>
</feature>
<feature type="chain" id="PRO_5028822252" evidence="1">
    <location>
        <begin position="22"/>
        <end position="113"/>
    </location>
</feature>
<reference evidence="2" key="1">
    <citation type="journal article" date="2013" name="Genetics">
        <title>The draft genome and transcriptome of Panagrellus redivivus are shaped by the harsh demands of a free-living lifestyle.</title>
        <authorList>
            <person name="Srinivasan J."/>
            <person name="Dillman A.R."/>
            <person name="Macchietto M.G."/>
            <person name="Heikkinen L."/>
            <person name="Lakso M."/>
            <person name="Fracchia K.M."/>
            <person name="Antoshechkin I."/>
            <person name="Mortazavi A."/>
            <person name="Wong G."/>
            <person name="Sternberg P.W."/>
        </authorList>
    </citation>
    <scope>NUCLEOTIDE SEQUENCE [LARGE SCALE GENOMIC DNA]</scope>
    <source>
        <strain evidence="2">MT8872</strain>
    </source>
</reference>
<proteinExistence type="predicted"/>
<sequence>MYKTLIFLFLFAGFQCLVKLGIVVDREDGDKSTLFIKKKAEVERNDRLGHPEGHGLREALVFGVVEVIIGAGDDGFTETETDPLLRVLDSVEDIVRIEHTNDIGELMIATGNR</sequence>
<reference evidence="3" key="2">
    <citation type="submission" date="2020-10" db="UniProtKB">
        <authorList>
            <consortium name="WormBaseParasite"/>
        </authorList>
    </citation>
    <scope>IDENTIFICATION</scope>
</reference>
<evidence type="ECO:0000256" key="1">
    <source>
        <dbReference type="SAM" id="SignalP"/>
    </source>
</evidence>
<organism evidence="2 3">
    <name type="scientific">Panagrellus redivivus</name>
    <name type="common">Microworm</name>
    <dbReference type="NCBI Taxonomy" id="6233"/>
    <lineage>
        <taxon>Eukaryota</taxon>
        <taxon>Metazoa</taxon>
        <taxon>Ecdysozoa</taxon>
        <taxon>Nematoda</taxon>
        <taxon>Chromadorea</taxon>
        <taxon>Rhabditida</taxon>
        <taxon>Tylenchina</taxon>
        <taxon>Panagrolaimomorpha</taxon>
        <taxon>Panagrolaimoidea</taxon>
        <taxon>Panagrolaimidae</taxon>
        <taxon>Panagrellus</taxon>
    </lineage>
</organism>
<keyword evidence="2" id="KW-1185">Reference proteome</keyword>
<accession>A0A7E4UX68</accession>
<keyword evidence="1" id="KW-0732">Signal</keyword>
<evidence type="ECO:0000313" key="2">
    <source>
        <dbReference type="Proteomes" id="UP000492821"/>
    </source>
</evidence>